<dbReference type="GO" id="GO:0008677">
    <property type="term" value="F:2-dehydropantoate 2-reductase activity"/>
    <property type="evidence" value="ECO:0007669"/>
    <property type="project" value="UniProtKB-EC"/>
</dbReference>
<dbReference type="Pfam" id="PF08546">
    <property type="entry name" value="ApbA_C"/>
    <property type="match status" value="1"/>
</dbReference>
<dbReference type="InterPro" id="IPR013328">
    <property type="entry name" value="6PGD_dom2"/>
</dbReference>
<feature type="domain" description="Ketopantoate reductase C-terminal" evidence="12">
    <location>
        <begin position="181"/>
        <end position="320"/>
    </location>
</feature>
<dbReference type="EC" id="1.1.1.169" evidence="3 10"/>
<evidence type="ECO:0000256" key="7">
    <source>
        <dbReference type="ARBA" id="ARBA00023002"/>
    </source>
</evidence>
<comment type="similarity">
    <text evidence="2 10">Belongs to the ketopantoate reductase family.</text>
</comment>
<dbReference type="NCBIfam" id="TIGR00745">
    <property type="entry name" value="apbA_panE"/>
    <property type="match status" value="1"/>
</dbReference>
<reference evidence="13 14" key="1">
    <citation type="journal article" date="2024" name="Proc. Natl. Acad. Sci. U.S.A.">
        <title>The evolutionary genomics of adaptation to stress in wild rhizobium bacteria.</title>
        <authorList>
            <person name="Kehlet-Delgado H."/>
            <person name="Montoya A.P."/>
            <person name="Jensen K.T."/>
            <person name="Wendlandt C.E."/>
            <person name="Dexheimer C."/>
            <person name="Roberts M."/>
            <person name="Torres Martinez L."/>
            <person name="Friesen M.L."/>
            <person name="Griffitts J.S."/>
            <person name="Porter S.S."/>
        </authorList>
    </citation>
    <scope>NUCLEOTIDE SEQUENCE [LARGE SCALE GENOMIC DNA]</scope>
    <source>
        <strain evidence="13 14">M0641</strain>
    </source>
</reference>
<evidence type="ECO:0000313" key="14">
    <source>
        <dbReference type="Proteomes" id="UP001433071"/>
    </source>
</evidence>
<evidence type="ECO:0000256" key="9">
    <source>
        <dbReference type="ARBA" id="ARBA00048793"/>
    </source>
</evidence>
<name>A0ABV1YYL8_9HYPH</name>
<keyword evidence="6 10" id="KW-0521">NADP</keyword>
<comment type="function">
    <text evidence="10">Catalyzes the NADPH-dependent reduction of ketopantoate into pantoic acid.</text>
</comment>
<evidence type="ECO:0000259" key="11">
    <source>
        <dbReference type="Pfam" id="PF02558"/>
    </source>
</evidence>
<dbReference type="RefSeq" id="WP_352557779.1">
    <property type="nucleotide sequence ID" value="NZ_JAMYQB010000008.1"/>
</dbReference>
<evidence type="ECO:0000313" key="13">
    <source>
        <dbReference type="EMBL" id="MER9404769.1"/>
    </source>
</evidence>
<comment type="caution">
    <text evidence="13">The sequence shown here is derived from an EMBL/GenBank/DDBJ whole genome shotgun (WGS) entry which is preliminary data.</text>
</comment>
<sequence>MANAEKTIVIAGAGSIGCYVGGCLALAGRKVVFLARPRIAEALLGGGLRVTDLDGRDRSIKPVSVTADPAVALANADVVLVAVKNGATEEMAALIAAHARADVVVVSLQNGVGNADRLRAGLGSRPVLAGMVPFNVVQSAEGDVPLHVHRASDGKVMIEDGTAGVAGLLDVEGLAVETHADINAVQWGKLLINLNNALVALSGLPLASELADRRWRLILAGQIDEALAAMKASGIAPARIGGLRPGLLPKLLRLPDWLFRLVARRMLAIDPQARSSMWDDLQRGRPTEIGDLQGTVLSLAEKAGTPAPLLKRVIALVRQAEREKRGSPGLMPEAVTG</sequence>
<dbReference type="InterPro" id="IPR013752">
    <property type="entry name" value="KPA_reductase"/>
</dbReference>
<evidence type="ECO:0000256" key="3">
    <source>
        <dbReference type="ARBA" id="ARBA00013014"/>
    </source>
</evidence>
<dbReference type="Gene3D" id="1.10.1040.10">
    <property type="entry name" value="N-(1-d-carboxylethyl)-l-norvaline Dehydrogenase, domain 2"/>
    <property type="match status" value="1"/>
</dbReference>
<dbReference type="PROSITE" id="PS51257">
    <property type="entry name" value="PROKAR_LIPOPROTEIN"/>
    <property type="match status" value="1"/>
</dbReference>
<accession>A0ABV1YYL8</accession>
<comment type="catalytic activity">
    <reaction evidence="9 10">
        <text>(R)-pantoate + NADP(+) = 2-dehydropantoate + NADPH + H(+)</text>
        <dbReference type="Rhea" id="RHEA:16233"/>
        <dbReference type="ChEBI" id="CHEBI:11561"/>
        <dbReference type="ChEBI" id="CHEBI:15378"/>
        <dbReference type="ChEBI" id="CHEBI:15980"/>
        <dbReference type="ChEBI" id="CHEBI:57783"/>
        <dbReference type="ChEBI" id="CHEBI:58349"/>
        <dbReference type="EC" id="1.1.1.169"/>
    </reaction>
</comment>
<evidence type="ECO:0000259" key="12">
    <source>
        <dbReference type="Pfam" id="PF08546"/>
    </source>
</evidence>
<dbReference type="InterPro" id="IPR036291">
    <property type="entry name" value="NAD(P)-bd_dom_sf"/>
</dbReference>
<dbReference type="InterPro" id="IPR003710">
    <property type="entry name" value="ApbA"/>
</dbReference>
<organism evidence="13 14">
    <name type="scientific">Mesorhizobium caraganae</name>
    <dbReference type="NCBI Taxonomy" id="483206"/>
    <lineage>
        <taxon>Bacteria</taxon>
        <taxon>Pseudomonadati</taxon>
        <taxon>Pseudomonadota</taxon>
        <taxon>Alphaproteobacteria</taxon>
        <taxon>Hyphomicrobiales</taxon>
        <taxon>Phyllobacteriaceae</taxon>
        <taxon>Mesorhizobium</taxon>
    </lineage>
</organism>
<evidence type="ECO:0000256" key="1">
    <source>
        <dbReference type="ARBA" id="ARBA00004994"/>
    </source>
</evidence>
<dbReference type="PANTHER" id="PTHR43765:SF2">
    <property type="entry name" value="2-DEHYDROPANTOATE 2-REDUCTASE"/>
    <property type="match status" value="1"/>
</dbReference>
<comment type="pathway">
    <text evidence="1 10">Cofactor biosynthesis; (R)-pantothenate biosynthesis; (R)-pantoate from 3-methyl-2-oxobutanoate: step 2/2.</text>
</comment>
<keyword evidence="7 10" id="KW-0560">Oxidoreductase</keyword>
<dbReference type="InterPro" id="IPR013332">
    <property type="entry name" value="KPR_N"/>
</dbReference>
<feature type="domain" description="Ketopantoate reductase N-terminal" evidence="11">
    <location>
        <begin position="8"/>
        <end position="159"/>
    </location>
</feature>
<dbReference type="Proteomes" id="UP001433071">
    <property type="component" value="Unassembled WGS sequence"/>
</dbReference>
<evidence type="ECO:0000256" key="10">
    <source>
        <dbReference type="RuleBase" id="RU362068"/>
    </source>
</evidence>
<evidence type="ECO:0000256" key="5">
    <source>
        <dbReference type="ARBA" id="ARBA00022655"/>
    </source>
</evidence>
<dbReference type="InterPro" id="IPR008927">
    <property type="entry name" value="6-PGluconate_DH-like_C_sf"/>
</dbReference>
<dbReference type="Gene3D" id="3.40.50.720">
    <property type="entry name" value="NAD(P)-binding Rossmann-like Domain"/>
    <property type="match status" value="1"/>
</dbReference>
<dbReference type="PANTHER" id="PTHR43765">
    <property type="entry name" value="2-DEHYDROPANTOATE 2-REDUCTASE-RELATED"/>
    <property type="match status" value="1"/>
</dbReference>
<protein>
    <recommendedName>
        <fullName evidence="4 10">2-dehydropantoate 2-reductase</fullName>
        <ecNumber evidence="3 10">1.1.1.169</ecNumber>
    </recommendedName>
    <alternativeName>
        <fullName evidence="8 10">Ketopantoate reductase</fullName>
    </alternativeName>
</protein>
<dbReference type="Pfam" id="PF02558">
    <property type="entry name" value="ApbA"/>
    <property type="match status" value="1"/>
</dbReference>
<keyword evidence="5 10" id="KW-0566">Pantothenate biosynthesis</keyword>
<dbReference type="EMBL" id="JAMYQB010000008">
    <property type="protein sequence ID" value="MER9404769.1"/>
    <property type="molecule type" value="Genomic_DNA"/>
</dbReference>
<proteinExistence type="inferred from homology"/>
<dbReference type="SUPFAM" id="SSF48179">
    <property type="entry name" value="6-phosphogluconate dehydrogenase C-terminal domain-like"/>
    <property type="match status" value="1"/>
</dbReference>
<dbReference type="SUPFAM" id="SSF51735">
    <property type="entry name" value="NAD(P)-binding Rossmann-fold domains"/>
    <property type="match status" value="1"/>
</dbReference>
<evidence type="ECO:0000256" key="8">
    <source>
        <dbReference type="ARBA" id="ARBA00032024"/>
    </source>
</evidence>
<gene>
    <name evidence="13" type="ORF">NKI36_11980</name>
</gene>
<dbReference type="InterPro" id="IPR050838">
    <property type="entry name" value="Ketopantoate_reductase"/>
</dbReference>
<dbReference type="NCBIfam" id="NF006083">
    <property type="entry name" value="PRK08229.1"/>
    <property type="match status" value="1"/>
</dbReference>
<evidence type="ECO:0000256" key="6">
    <source>
        <dbReference type="ARBA" id="ARBA00022857"/>
    </source>
</evidence>
<evidence type="ECO:0000256" key="2">
    <source>
        <dbReference type="ARBA" id="ARBA00007870"/>
    </source>
</evidence>
<evidence type="ECO:0000256" key="4">
    <source>
        <dbReference type="ARBA" id="ARBA00019465"/>
    </source>
</evidence>
<keyword evidence="14" id="KW-1185">Reference proteome</keyword>